<dbReference type="EMBL" id="RBVX01000010">
    <property type="protein sequence ID" value="RSL33023.1"/>
    <property type="molecule type" value="Genomic_DNA"/>
</dbReference>
<dbReference type="Proteomes" id="UP000275076">
    <property type="component" value="Unassembled WGS sequence"/>
</dbReference>
<organism evidence="2 3">
    <name type="scientific">Salibacterium salarium</name>
    <dbReference type="NCBI Taxonomy" id="284579"/>
    <lineage>
        <taxon>Bacteria</taxon>
        <taxon>Bacillati</taxon>
        <taxon>Bacillota</taxon>
        <taxon>Bacilli</taxon>
        <taxon>Bacillales</taxon>
        <taxon>Bacillaceae</taxon>
    </lineage>
</organism>
<comment type="caution">
    <text evidence="2">The sequence shown here is derived from an EMBL/GenBank/DDBJ whole genome shotgun (WGS) entry which is preliminary data.</text>
</comment>
<dbReference type="InterPro" id="IPR011528">
    <property type="entry name" value="NERD"/>
</dbReference>
<keyword evidence="3" id="KW-1185">Reference proteome</keyword>
<gene>
    <name evidence="2" type="ORF">D7Z54_11955</name>
</gene>
<dbReference type="AlphaFoldDB" id="A0A3R9P910"/>
<dbReference type="OrthoDB" id="2880750at2"/>
<evidence type="ECO:0000259" key="1">
    <source>
        <dbReference type="PROSITE" id="PS50965"/>
    </source>
</evidence>
<protein>
    <submittedName>
        <fullName evidence="2">NERD domain-containing protein</fullName>
    </submittedName>
</protein>
<proteinExistence type="predicted"/>
<dbReference type="RefSeq" id="WP_125556088.1">
    <property type="nucleotide sequence ID" value="NZ_RBVX01000010.1"/>
</dbReference>
<evidence type="ECO:0000313" key="3">
    <source>
        <dbReference type="Proteomes" id="UP000275076"/>
    </source>
</evidence>
<feature type="domain" description="NERD" evidence="1">
    <location>
        <begin position="37"/>
        <end position="147"/>
    </location>
</feature>
<evidence type="ECO:0000313" key="2">
    <source>
        <dbReference type="EMBL" id="RSL33023.1"/>
    </source>
</evidence>
<name>A0A3R9P910_9BACI</name>
<accession>A0A3R9P910</accession>
<dbReference type="PROSITE" id="PS50965">
    <property type="entry name" value="NERD"/>
    <property type="match status" value="1"/>
</dbReference>
<sequence length="210" mass="25259">MIKKERYETTELKCLRSLNKRMHLPVKEKKYYMNLEKGLTGEQQFDKWSSKLTSKPLILNDLQLEVNHTHFQIDSIFICPETIYLFEVKNYEGEFYIKGDEWYTIKGMEIKNPLLQLKKSESLLRQIFYHLPYNTSIKSYLVFINPEFTLYHASPNLPIVLPTQMNRFKKKWDKKHIRLTSKEQAIAEKLLSFIWMNPPSLIYLRTTWIN</sequence>
<dbReference type="Pfam" id="PF08378">
    <property type="entry name" value="NERD"/>
    <property type="match status" value="1"/>
</dbReference>
<reference evidence="2 3" key="1">
    <citation type="submission" date="2018-10" db="EMBL/GenBank/DDBJ databases">
        <title>Draft genome sequence of Bacillus salarius IM0101, isolated from a hypersaline soil in Inner Mongolia, China.</title>
        <authorList>
            <person name="Yamprayoonswat W."/>
            <person name="Boonvisut S."/>
            <person name="Jumpathong W."/>
            <person name="Sittihan S."/>
            <person name="Ruangsuj P."/>
            <person name="Wanthongcharoen S."/>
            <person name="Thongpramul N."/>
            <person name="Pimmason S."/>
            <person name="Yu B."/>
            <person name="Yasawong M."/>
        </authorList>
    </citation>
    <scope>NUCLEOTIDE SEQUENCE [LARGE SCALE GENOMIC DNA]</scope>
    <source>
        <strain evidence="2 3">IM0101</strain>
    </source>
</reference>